<dbReference type="PANTHER" id="PTHR33747:SF1">
    <property type="entry name" value="ADENYLATE CYCLASE-ASSOCIATED CAP C-TERMINAL DOMAIN-CONTAINING PROTEIN"/>
    <property type="match status" value="1"/>
</dbReference>
<evidence type="ECO:0000313" key="2">
    <source>
        <dbReference type="Proteomes" id="UP000027153"/>
    </source>
</evidence>
<name>A0A062V1T2_9EURY</name>
<reference evidence="1 2" key="1">
    <citation type="journal article" date="2013" name="Nature">
        <title>Anaerobic oxidation of methane coupled to nitrate reduction in a novel archaeal lineage.</title>
        <authorList>
            <person name="Haroon M.F."/>
            <person name="Hu S."/>
            <person name="Shi Y."/>
            <person name="Imelfort M."/>
            <person name="Keller J."/>
            <person name="Hugenholtz P."/>
            <person name="Yuan Z."/>
            <person name="Tyson G.W."/>
        </authorList>
    </citation>
    <scope>NUCLEOTIDE SEQUENCE [LARGE SCALE GENOMIC DNA]</scope>
    <source>
        <strain evidence="1 2">ANME-2d</strain>
    </source>
</reference>
<keyword evidence="2" id="KW-1185">Reference proteome</keyword>
<dbReference type="EMBL" id="JMIY01000007">
    <property type="protein sequence ID" value="KCZ70588.1"/>
    <property type="molecule type" value="Genomic_DNA"/>
</dbReference>
<dbReference type="AlphaFoldDB" id="A0A062V1T2"/>
<dbReference type="RefSeq" id="WP_081810332.1">
    <property type="nucleotide sequence ID" value="NZ_JMIY01000007.1"/>
</dbReference>
<dbReference type="Gene3D" id="3.10.450.50">
    <property type="match status" value="1"/>
</dbReference>
<protein>
    <submittedName>
        <fullName evidence="1">SEC-C motif domain protein</fullName>
    </submittedName>
</protein>
<gene>
    <name evidence="1" type="ORF">ANME2D_02609</name>
</gene>
<comment type="caution">
    <text evidence="1">The sequence shown here is derived from an EMBL/GenBank/DDBJ whole genome shotgun (WGS) entry which is preliminary data.</text>
</comment>
<dbReference type="InterPro" id="IPR004027">
    <property type="entry name" value="SEC_C_motif"/>
</dbReference>
<dbReference type="Pfam" id="PF02810">
    <property type="entry name" value="SEC-C"/>
    <property type="match status" value="1"/>
</dbReference>
<dbReference type="Proteomes" id="UP000027153">
    <property type="component" value="Unassembled WGS sequence"/>
</dbReference>
<dbReference type="SUPFAM" id="SSF103642">
    <property type="entry name" value="Sec-C motif"/>
    <property type="match status" value="1"/>
</dbReference>
<accession>A0A062V1T2</accession>
<organism evidence="1 2">
    <name type="scientific">Candidatus Methanoperedens nitratireducens</name>
    <dbReference type="NCBI Taxonomy" id="1392998"/>
    <lineage>
        <taxon>Archaea</taxon>
        <taxon>Methanobacteriati</taxon>
        <taxon>Methanobacteriota</taxon>
        <taxon>Stenosarchaea group</taxon>
        <taxon>Methanomicrobia</taxon>
        <taxon>Methanosarcinales</taxon>
        <taxon>ANME-2 cluster</taxon>
        <taxon>Candidatus Methanoperedentaceae</taxon>
        <taxon>Candidatus Methanoperedens</taxon>
    </lineage>
</organism>
<dbReference type="PANTHER" id="PTHR33747">
    <property type="entry name" value="UPF0225 PROTEIN SCO1677"/>
    <property type="match status" value="1"/>
</dbReference>
<evidence type="ECO:0000313" key="1">
    <source>
        <dbReference type="EMBL" id="KCZ70588.1"/>
    </source>
</evidence>
<proteinExistence type="predicted"/>
<sequence length="311" mass="36000">MKIETYRGIVRIQRKSGRSAKFHDAKNMPLVRFESHKNPFLMLEQYCNSPECNCREVGLEFSEIDESGAPLANRIQFYFHLNLETWKENRKVKRSEICQRLVDEFINNLTDEIKNKFKGDYEHIKKKASRAAKFDMPLHEIKKGILIPYSEVFGDYGSVLSGGSGYSFDFEYQKEKYYVDDMYCLDPACKCNTAHLVFLKYDKETDVTSDLFTAKFDFEKGLEVEENPSIKKVDAIKIFNKWMESDNEVPDILKSRYRELKDISKGLVEKHGGHKKLPEDSLLLVSNEKIGRNSPCPCGSGKKFKKCCGMP</sequence>